<dbReference type="PANTHER" id="PTHR47143:SF1">
    <property type="entry name" value="ION_TRANS DOMAIN-CONTAINING PROTEIN"/>
    <property type="match status" value="1"/>
</dbReference>
<evidence type="ECO:0000259" key="14">
    <source>
        <dbReference type="Pfam" id="PF00520"/>
    </source>
</evidence>
<organism evidence="15 16">
    <name type="scientific">Rotaria magnacalcarata</name>
    <dbReference type="NCBI Taxonomy" id="392030"/>
    <lineage>
        <taxon>Eukaryota</taxon>
        <taxon>Metazoa</taxon>
        <taxon>Spiralia</taxon>
        <taxon>Gnathifera</taxon>
        <taxon>Rotifera</taxon>
        <taxon>Eurotatoria</taxon>
        <taxon>Bdelloidea</taxon>
        <taxon>Philodinida</taxon>
        <taxon>Philodinidae</taxon>
        <taxon>Rotaria</taxon>
    </lineage>
</organism>
<dbReference type="InterPro" id="IPR005821">
    <property type="entry name" value="Ion_trans_dom"/>
</dbReference>
<keyword evidence="8" id="KW-0406">Ion transport</keyword>
<evidence type="ECO:0000256" key="10">
    <source>
        <dbReference type="ARBA" id="ARBA00023180"/>
    </source>
</evidence>
<keyword evidence="5" id="KW-0677">Repeat</keyword>
<feature type="repeat" description="ANK" evidence="12">
    <location>
        <begin position="71"/>
        <end position="103"/>
    </location>
</feature>
<dbReference type="Pfam" id="PF00023">
    <property type="entry name" value="Ank"/>
    <property type="match status" value="1"/>
</dbReference>
<dbReference type="PROSITE" id="PS50297">
    <property type="entry name" value="ANK_REP_REGION"/>
    <property type="match status" value="2"/>
</dbReference>
<keyword evidence="7 12" id="KW-0040">ANK repeat</keyword>
<evidence type="ECO:0000256" key="2">
    <source>
        <dbReference type="ARBA" id="ARBA00022448"/>
    </source>
</evidence>
<keyword evidence="2" id="KW-0813">Transport</keyword>
<dbReference type="SMART" id="SM00248">
    <property type="entry name" value="ANK"/>
    <property type="match status" value="4"/>
</dbReference>
<reference evidence="15" key="1">
    <citation type="submission" date="2021-02" db="EMBL/GenBank/DDBJ databases">
        <authorList>
            <person name="Nowell W R."/>
        </authorList>
    </citation>
    <scope>NUCLEOTIDE SEQUENCE</scope>
</reference>
<accession>A0A8S2L807</accession>
<evidence type="ECO:0000256" key="11">
    <source>
        <dbReference type="ARBA" id="ARBA00023303"/>
    </source>
</evidence>
<dbReference type="Pfam" id="PF00520">
    <property type="entry name" value="Ion_trans"/>
    <property type="match status" value="1"/>
</dbReference>
<dbReference type="GO" id="GO:1902495">
    <property type="term" value="C:transmembrane transporter complex"/>
    <property type="evidence" value="ECO:0007669"/>
    <property type="project" value="TreeGrafter"/>
</dbReference>
<evidence type="ECO:0000256" key="4">
    <source>
        <dbReference type="ARBA" id="ARBA00022692"/>
    </source>
</evidence>
<name>A0A8S2L807_9BILA</name>
<dbReference type="Gene3D" id="1.10.287.70">
    <property type="match status" value="1"/>
</dbReference>
<keyword evidence="11" id="KW-0407">Ion channel</keyword>
<evidence type="ECO:0000313" key="16">
    <source>
        <dbReference type="Proteomes" id="UP000681720"/>
    </source>
</evidence>
<evidence type="ECO:0000256" key="9">
    <source>
        <dbReference type="ARBA" id="ARBA00023136"/>
    </source>
</evidence>
<keyword evidence="3" id="KW-0716">Sensory transduction</keyword>
<dbReference type="AlphaFoldDB" id="A0A8S2L807"/>
<comment type="caution">
    <text evidence="15">The sequence shown here is derived from an EMBL/GenBank/DDBJ whole genome shotgun (WGS) entry which is preliminary data.</text>
</comment>
<keyword evidence="6 13" id="KW-1133">Transmembrane helix</keyword>
<dbReference type="PROSITE" id="PS50088">
    <property type="entry name" value="ANK_REPEAT"/>
    <property type="match status" value="2"/>
</dbReference>
<evidence type="ECO:0000256" key="6">
    <source>
        <dbReference type="ARBA" id="ARBA00022989"/>
    </source>
</evidence>
<dbReference type="EMBL" id="CAJOBJ010001570">
    <property type="protein sequence ID" value="CAF3885847.1"/>
    <property type="molecule type" value="Genomic_DNA"/>
</dbReference>
<comment type="subcellular location">
    <subcellularLocation>
        <location evidence="1">Membrane</location>
        <topology evidence="1">Multi-pass membrane protein</topology>
    </subcellularLocation>
</comment>
<evidence type="ECO:0000256" key="1">
    <source>
        <dbReference type="ARBA" id="ARBA00004141"/>
    </source>
</evidence>
<dbReference type="InterPro" id="IPR002110">
    <property type="entry name" value="Ankyrin_rpt"/>
</dbReference>
<evidence type="ECO:0000313" key="15">
    <source>
        <dbReference type="EMBL" id="CAF3885847.1"/>
    </source>
</evidence>
<keyword evidence="10" id="KW-0325">Glycoprotein</keyword>
<keyword evidence="9 13" id="KW-0472">Membrane</keyword>
<evidence type="ECO:0000256" key="5">
    <source>
        <dbReference type="ARBA" id="ARBA00022737"/>
    </source>
</evidence>
<evidence type="ECO:0000256" key="3">
    <source>
        <dbReference type="ARBA" id="ARBA00022606"/>
    </source>
</evidence>
<dbReference type="Proteomes" id="UP000681720">
    <property type="component" value="Unassembled WGS sequence"/>
</dbReference>
<feature type="repeat" description="ANK" evidence="12">
    <location>
        <begin position="5"/>
        <end position="37"/>
    </location>
</feature>
<dbReference type="InterPro" id="IPR036770">
    <property type="entry name" value="Ankyrin_rpt-contain_sf"/>
</dbReference>
<protein>
    <recommendedName>
        <fullName evidence="14">Ion transport domain-containing protein</fullName>
    </recommendedName>
</protein>
<keyword evidence="4 13" id="KW-0812">Transmembrane</keyword>
<evidence type="ECO:0000256" key="8">
    <source>
        <dbReference type="ARBA" id="ARBA00023065"/>
    </source>
</evidence>
<gene>
    <name evidence="15" type="ORF">GIL414_LOCUS5785</name>
</gene>
<evidence type="ECO:0000256" key="12">
    <source>
        <dbReference type="PROSITE-ProRule" id="PRU00023"/>
    </source>
</evidence>
<proteinExistence type="predicted"/>
<feature type="transmembrane region" description="Helical" evidence="13">
    <location>
        <begin position="408"/>
        <end position="433"/>
    </location>
</feature>
<dbReference type="PANTHER" id="PTHR47143">
    <property type="entry name" value="TRANSIENT RECEPTOR POTENTIAL CATION CHANNEL PROTEIN PAINLESS"/>
    <property type="match status" value="1"/>
</dbReference>
<evidence type="ECO:0000256" key="13">
    <source>
        <dbReference type="SAM" id="Phobius"/>
    </source>
</evidence>
<evidence type="ECO:0000256" key="7">
    <source>
        <dbReference type="ARBA" id="ARBA00023043"/>
    </source>
</evidence>
<dbReference type="InterPro" id="IPR052076">
    <property type="entry name" value="TRP_cation_channel"/>
</dbReference>
<dbReference type="Gene3D" id="1.25.40.20">
    <property type="entry name" value="Ankyrin repeat-containing domain"/>
    <property type="match status" value="1"/>
</dbReference>
<dbReference type="Pfam" id="PF12796">
    <property type="entry name" value="Ank_2"/>
    <property type="match status" value="1"/>
</dbReference>
<feature type="transmembrane region" description="Helical" evidence="13">
    <location>
        <begin position="346"/>
        <end position="368"/>
    </location>
</feature>
<feature type="domain" description="Ion transport" evidence="14">
    <location>
        <begin position="264"/>
        <end position="439"/>
    </location>
</feature>
<sequence length="609" mass="70497">MIPAYVQLALHIAAAEGHSSIIKLLLEQNCDLQSRNMISRLPIHCAAERGRYNSVRTLIENHSPVDPVDKNQQTPLHLAARKGHSEVVKLLLKNGAQIDKRTSNGDNCLDLAISTNQYNVAEKLVNHRDWTLILRNAQYDEQTKLWDTPLRKLIRKMPDIALIVLNRCCTITTKSRNEQLSSNNDNTNENKKSKIKKSKQEYILELEEQLNSNNVETNGLTKDETQIHNLTFVYRYEFLDDQFLHEKWQKADTSMQIIKELFQIRTDRLEYINLENAVELSAFVLAILFAVDLNACSREIGYRCVIQWELGALGVFLTWFALVLFIQKFPSFGIFVVMLTDILRTFSRFFLVFFLFVIGFALAFHMLLQNHNPFQHFGNSLLKTCVMMIGEFEYEGIFHGDNANYFGITYFFFIIFIIVMSIIIMNLLVGLAVDDIASVMRVATLKRLEMRVKLTLDVERQLPRRRFFSSIRSYRMVTYQGSYWQKFFKKIFRIQIKTQFDKNFARLEQYGLIQTADNQDQKGSSATTMNLQQIDDKNKSALVTTVGTGGVSSDWITNIHGQINTKYNEFNRHMADLKTQQEKINNILQQFPITTTSRHNSHSAFLPTT</sequence>
<dbReference type="GO" id="GO:0005216">
    <property type="term" value="F:monoatomic ion channel activity"/>
    <property type="evidence" value="ECO:0007669"/>
    <property type="project" value="InterPro"/>
</dbReference>
<dbReference type="SUPFAM" id="SSF48403">
    <property type="entry name" value="Ankyrin repeat"/>
    <property type="match status" value="1"/>
</dbReference>